<dbReference type="Proteomes" id="UP000619479">
    <property type="component" value="Unassembled WGS sequence"/>
</dbReference>
<keyword evidence="1" id="KW-0812">Transmembrane</keyword>
<evidence type="ECO:0000256" key="1">
    <source>
        <dbReference type="SAM" id="Phobius"/>
    </source>
</evidence>
<reference evidence="2" key="1">
    <citation type="submission" date="2021-01" db="EMBL/GenBank/DDBJ databases">
        <title>Whole genome shotgun sequence of Actinoplanes cyaneus NBRC 14990.</title>
        <authorList>
            <person name="Komaki H."/>
            <person name="Tamura T."/>
        </authorList>
    </citation>
    <scope>NUCLEOTIDE SEQUENCE</scope>
    <source>
        <strain evidence="2">NBRC 14990</strain>
    </source>
</reference>
<feature type="transmembrane region" description="Helical" evidence="1">
    <location>
        <begin position="74"/>
        <end position="96"/>
    </location>
</feature>
<sequence length="103" mass="11236">MIIGGYSESRPLLTSVSMGHMGDMVKWWPRLTAALTGAVLTLVIPVHAWAATNGVDDLAVEAAKRRTRSRGFGFFFLPGICCLLVVGGVVLAIVLISRKRRRR</sequence>
<keyword evidence="1" id="KW-1133">Transmembrane helix</keyword>
<keyword evidence="1" id="KW-0472">Membrane</keyword>
<keyword evidence="3" id="KW-1185">Reference proteome</keyword>
<organism evidence="2 3">
    <name type="scientific">Actinoplanes cyaneus</name>
    <dbReference type="NCBI Taxonomy" id="52696"/>
    <lineage>
        <taxon>Bacteria</taxon>
        <taxon>Bacillati</taxon>
        <taxon>Actinomycetota</taxon>
        <taxon>Actinomycetes</taxon>
        <taxon>Micromonosporales</taxon>
        <taxon>Micromonosporaceae</taxon>
        <taxon>Actinoplanes</taxon>
    </lineage>
</organism>
<gene>
    <name evidence="2" type="ORF">Acy02nite_58170</name>
</gene>
<dbReference type="EMBL" id="BOMH01000042">
    <property type="protein sequence ID" value="GID67936.1"/>
    <property type="molecule type" value="Genomic_DNA"/>
</dbReference>
<accession>A0A919IMU2</accession>
<name>A0A919IMU2_9ACTN</name>
<comment type="caution">
    <text evidence="2">The sequence shown here is derived from an EMBL/GenBank/DDBJ whole genome shotgun (WGS) entry which is preliminary data.</text>
</comment>
<evidence type="ECO:0000313" key="3">
    <source>
        <dbReference type="Proteomes" id="UP000619479"/>
    </source>
</evidence>
<dbReference type="AlphaFoldDB" id="A0A919IMU2"/>
<protein>
    <submittedName>
        <fullName evidence="2">Uncharacterized protein</fullName>
    </submittedName>
</protein>
<proteinExistence type="predicted"/>
<evidence type="ECO:0000313" key="2">
    <source>
        <dbReference type="EMBL" id="GID67936.1"/>
    </source>
</evidence>